<keyword evidence="2" id="KW-1185">Reference proteome</keyword>
<organism evidence="1 2">
    <name type="scientific">Neolewinella maritima</name>
    <dbReference type="NCBI Taxonomy" id="1383882"/>
    <lineage>
        <taxon>Bacteria</taxon>
        <taxon>Pseudomonadati</taxon>
        <taxon>Bacteroidota</taxon>
        <taxon>Saprospiria</taxon>
        <taxon>Saprospirales</taxon>
        <taxon>Lewinellaceae</taxon>
        <taxon>Neolewinella</taxon>
    </lineage>
</organism>
<name>A0ABM9B5L3_9BACT</name>
<evidence type="ECO:0000313" key="1">
    <source>
        <dbReference type="EMBL" id="CAH1002686.1"/>
    </source>
</evidence>
<dbReference type="RefSeq" id="WP_238752509.1">
    <property type="nucleotide sequence ID" value="NZ_CAKLPZ010000007.1"/>
</dbReference>
<evidence type="ECO:0000313" key="2">
    <source>
        <dbReference type="Proteomes" id="UP000837803"/>
    </source>
</evidence>
<comment type="caution">
    <text evidence="1">The sequence shown here is derived from an EMBL/GenBank/DDBJ whole genome shotgun (WGS) entry which is preliminary data.</text>
</comment>
<gene>
    <name evidence="1" type="ORF">LEM8419_03558</name>
</gene>
<sequence length="222" mass="24459">MITALCGTACGVTDGKPIPSYRAFCDGDTFREYGNPYFALIDCNVNIADITDLVAVQALVDDGSIVLSPRGKIDITAPTSTTVRIDDCVGDVSVSNTYSVAYSTYQTKKYVQGEDTDADYFADLLARHRNYRLFWFDCDEYIYATDEYVDFIKDPATAAAPTGNPGFAFTVSTVPHPVRGEGDRVRWETTFQIKVSGNEIIRYAYLPGLFAKLTAKTEEVPA</sequence>
<proteinExistence type="predicted"/>
<protein>
    <submittedName>
        <fullName evidence="1">Uncharacterized protein</fullName>
    </submittedName>
</protein>
<dbReference type="EMBL" id="CAKLPZ010000007">
    <property type="protein sequence ID" value="CAH1002686.1"/>
    <property type="molecule type" value="Genomic_DNA"/>
</dbReference>
<reference evidence="1" key="1">
    <citation type="submission" date="2021-12" db="EMBL/GenBank/DDBJ databases">
        <authorList>
            <person name="Rodrigo-Torres L."/>
            <person name="Arahal R. D."/>
            <person name="Lucena T."/>
        </authorList>
    </citation>
    <scope>NUCLEOTIDE SEQUENCE</scope>
    <source>
        <strain evidence="1">CECT 8419</strain>
    </source>
</reference>
<dbReference type="Proteomes" id="UP000837803">
    <property type="component" value="Unassembled WGS sequence"/>
</dbReference>
<accession>A0ABM9B5L3</accession>